<name>A0A6A6TDC7_9PLEO</name>
<reference evidence="2" key="1">
    <citation type="journal article" date="2020" name="Stud. Mycol.">
        <title>101 Dothideomycetes genomes: a test case for predicting lifestyles and emergence of pathogens.</title>
        <authorList>
            <person name="Haridas S."/>
            <person name="Albert R."/>
            <person name="Binder M."/>
            <person name="Bloem J."/>
            <person name="Labutti K."/>
            <person name="Salamov A."/>
            <person name="Andreopoulos B."/>
            <person name="Baker S."/>
            <person name="Barry K."/>
            <person name="Bills G."/>
            <person name="Bluhm B."/>
            <person name="Cannon C."/>
            <person name="Castanera R."/>
            <person name="Culley D."/>
            <person name="Daum C."/>
            <person name="Ezra D."/>
            <person name="Gonzalez J."/>
            <person name="Henrissat B."/>
            <person name="Kuo A."/>
            <person name="Liang C."/>
            <person name="Lipzen A."/>
            <person name="Lutzoni F."/>
            <person name="Magnuson J."/>
            <person name="Mondo S."/>
            <person name="Nolan M."/>
            <person name="Ohm R."/>
            <person name="Pangilinan J."/>
            <person name="Park H.-J."/>
            <person name="Ramirez L."/>
            <person name="Alfaro M."/>
            <person name="Sun H."/>
            <person name="Tritt A."/>
            <person name="Yoshinaga Y."/>
            <person name="Zwiers L.-H."/>
            <person name="Turgeon B."/>
            <person name="Goodwin S."/>
            <person name="Spatafora J."/>
            <person name="Crous P."/>
            <person name="Grigoriev I."/>
        </authorList>
    </citation>
    <scope>NUCLEOTIDE SEQUENCE</scope>
    <source>
        <strain evidence="2">CBS 122681</strain>
    </source>
</reference>
<evidence type="ECO:0000313" key="2">
    <source>
        <dbReference type="EMBL" id="KAF2657486.1"/>
    </source>
</evidence>
<accession>A0A6A6TDC7</accession>
<dbReference type="EMBL" id="MU004325">
    <property type="protein sequence ID" value="KAF2657486.1"/>
    <property type="molecule type" value="Genomic_DNA"/>
</dbReference>
<dbReference type="Proteomes" id="UP000799324">
    <property type="component" value="Unassembled WGS sequence"/>
</dbReference>
<gene>
    <name evidence="2" type="ORF">K491DRAFT_714511</name>
</gene>
<feature type="region of interest" description="Disordered" evidence="1">
    <location>
        <begin position="120"/>
        <end position="153"/>
    </location>
</feature>
<evidence type="ECO:0000313" key="3">
    <source>
        <dbReference type="Proteomes" id="UP000799324"/>
    </source>
</evidence>
<feature type="compositionally biased region" description="Low complexity" evidence="1">
    <location>
        <begin position="134"/>
        <end position="153"/>
    </location>
</feature>
<dbReference type="AlphaFoldDB" id="A0A6A6TDC7"/>
<sequence>MSSKPTPEPESSKPTLEPTPEQKALFEWWNHTFMNNEVYVGELAAQASWMKEFTRILTTREIEYYTKMVQKWPGKEMFENPSARLRHENFFYKVAIRLDCTIKQIQDHVFESLGQDRVRLKDRKKEKSQGGQSGESSGAGDDSSGEESGLGDL</sequence>
<organism evidence="2 3">
    <name type="scientific">Lophiostoma macrostomum CBS 122681</name>
    <dbReference type="NCBI Taxonomy" id="1314788"/>
    <lineage>
        <taxon>Eukaryota</taxon>
        <taxon>Fungi</taxon>
        <taxon>Dikarya</taxon>
        <taxon>Ascomycota</taxon>
        <taxon>Pezizomycotina</taxon>
        <taxon>Dothideomycetes</taxon>
        <taxon>Pleosporomycetidae</taxon>
        <taxon>Pleosporales</taxon>
        <taxon>Lophiostomataceae</taxon>
        <taxon>Lophiostoma</taxon>
    </lineage>
</organism>
<keyword evidence="3" id="KW-1185">Reference proteome</keyword>
<evidence type="ECO:0000256" key="1">
    <source>
        <dbReference type="SAM" id="MobiDB-lite"/>
    </source>
</evidence>
<proteinExistence type="predicted"/>
<protein>
    <submittedName>
        <fullName evidence="2">Uncharacterized protein</fullName>
    </submittedName>
</protein>